<dbReference type="Proteomes" id="UP001300261">
    <property type="component" value="Unassembled WGS sequence"/>
</dbReference>
<dbReference type="InterPro" id="IPR051550">
    <property type="entry name" value="SCF-Subunits/Alg-Epimerases"/>
</dbReference>
<keyword evidence="1" id="KW-0677">Repeat</keyword>
<organism evidence="4 5">
    <name type="scientific">Roseibium salinum</name>
    <dbReference type="NCBI Taxonomy" id="1604349"/>
    <lineage>
        <taxon>Bacteria</taxon>
        <taxon>Pseudomonadati</taxon>
        <taxon>Pseudomonadota</taxon>
        <taxon>Alphaproteobacteria</taxon>
        <taxon>Hyphomicrobiales</taxon>
        <taxon>Stappiaceae</taxon>
        <taxon>Roseibium</taxon>
    </lineage>
</organism>
<dbReference type="Gene3D" id="2.160.20.10">
    <property type="entry name" value="Single-stranded right-handed beta-helix, Pectin lyase-like"/>
    <property type="match status" value="1"/>
</dbReference>
<evidence type="ECO:0000256" key="2">
    <source>
        <dbReference type="SAM" id="SignalP"/>
    </source>
</evidence>
<dbReference type="SMART" id="SM00710">
    <property type="entry name" value="PbH1"/>
    <property type="match status" value="8"/>
</dbReference>
<accession>A0ABT3QWY4</accession>
<name>A0ABT3QWY4_9HYPH</name>
<feature type="signal peptide" evidence="2">
    <location>
        <begin position="1"/>
        <end position="36"/>
    </location>
</feature>
<dbReference type="InterPro" id="IPR039448">
    <property type="entry name" value="Beta_helix"/>
</dbReference>
<gene>
    <name evidence="4" type="ORF">ON753_02850</name>
</gene>
<dbReference type="EMBL" id="JAPEVI010000002">
    <property type="protein sequence ID" value="MCX2721346.1"/>
    <property type="molecule type" value="Genomic_DNA"/>
</dbReference>
<keyword evidence="2" id="KW-0732">Signal</keyword>
<sequence>MMVSSARIQSRPGLAHRLTRWSLAGLLFAVPLAAEAGDAGKVAPLMRERAEILSSYGLGTPAPLVRSEEAEPASAAAAGTPARSADPVLQASDVRLALTQLTLSSGPAGHETVLSAQPAEGVGAIYVRSGKVTPETLFDLTRDTVMEEVVTRSEEGVEVRSPVIVLRGATLSLGPGDELLLDGRHGAFVLSFGDLVAEGAAITATGSGPDVFRPFVAIAASGRVVMRGSRLTGLGFEGATAMAGLSIATGGIFQPRGASELTGNTFTDLHGVTVRGADGLHIDENSFVDSRGVALSLKTTNRVRVVRNLFDGGRGSHALRLAGPSRDVTIRSNAIVSAREHGVRIDDSAMAVVLRDNVISASSGKGLELAQGAACVAVAGNLIRDNGGDGIAASEVGSLIIAGNAVTGNGGAGISLARQLDGTTALIADNALARNRSGIRTASTTRLHLAGNDLSAQLPRIVAGELAPHTPRLLRQARKEAGAHLMVENVAIRSVPTLPSDGVLRAVAACKESGSD</sequence>
<dbReference type="InterPro" id="IPR006626">
    <property type="entry name" value="PbH1"/>
</dbReference>
<evidence type="ECO:0000256" key="1">
    <source>
        <dbReference type="ARBA" id="ARBA00022737"/>
    </source>
</evidence>
<dbReference type="InterPro" id="IPR012334">
    <property type="entry name" value="Pectin_lyas_fold"/>
</dbReference>
<dbReference type="PANTHER" id="PTHR22990">
    <property type="entry name" value="F-BOX ONLY PROTEIN"/>
    <property type="match status" value="1"/>
</dbReference>
<evidence type="ECO:0000259" key="3">
    <source>
        <dbReference type="Pfam" id="PF13229"/>
    </source>
</evidence>
<comment type="caution">
    <text evidence="4">The sequence shown here is derived from an EMBL/GenBank/DDBJ whole genome shotgun (WGS) entry which is preliminary data.</text>
</comment>
<dbReference type="InterPro" id="IPR011050">
    <property type="entry name" value="Pectin_lyase_fold/virulence"/>
</dbReference>
<feature type="chain" id="PRO_5045489016" evidence="2">
    <location>
        <begin position="37"/>
        <end position="516"/>
    </location>
</feature>
<keyword evidence="5" id="KW-1185">Reference proteome</keyword>
<reference evidence="4 5" key="1">
    <citation type="journal article" date="2016" name="Int. J. Syst. Evol. Microbiol.">
        <title>Labrenzia salina sp. nov., isolated from the rhizosphere of the halophyte Arthrocnemum macrostachyum.</title>
        <authorList>
            <person name="Camacho M."/>
            <person name="Redondo-Gomez S."/>
            <person name="Rodriguez-Llorente I."/>
            <person name="Rohde M."/>
            <person name="Sproer C."/>
            <person name="Schumann P."/>
            <person name="Klenk H.P."/>
            <person name="Montero-Calasanz M.D.C."/>
        </authorList>
    </citation>
    <scope>NUCLEOTIDE SEQUENCE [LARGE SCALE GENOMIC DNA]</scope>
    <source>
        <strain evidence="4 5">DSM 29163</strain>
    </source>
</reference>
<dbReference type="SUPFAM" id="SSF51126">
    <property type="entry name" value="Pectin lyase-like"/>
    <property type="match status" value="1"/>
</dbReference>
<evidence type="ECO:0000313" key="5">
    <source>
        <dbReference type="Proteomes" id="UP001300261"/>
    </source>
</evidence>
<dbReference type="RefSeq" id="WP_265961047.1">
    <property type="nucleotide sequence ID" value="NZ_JAPEVI010000002.1"/>
</dbReference>
<protein>
    <submittedName>
        <fullName evidence="4">Right-handed parallel beta-helix repeat-containing protein</fullName>
    </submittedName>
</protein>
<dbReference type="Pfam" id="PF13229">
    <property type="entry name" value="Beta_helix"/>
    <property type="match status" value="1"/>
</dbReference>
<proteinExistence type="predicted"/>
<feature type="domain" description="Right handed beta helix" evidence="3">
    <location>
        <begin position="325"/>
        <end position="454"/>
    </location>
</feature>
<evidence type="ECO:0000313" key="4">
    <source>
        <dbReference type="EMBL" id="MCX2721346.1"/>
    </source>
</evidence>
<dbReference type="PANTHER" id="PTHR22990:SF15">
    <property type="entry name" value="F-BOX ONLY PROTEIN 10"/>
    <property type="match status" value="1"/>
</dbReference>